<dbReference type="Proteomes" id="UP000273022">
    <property type="component" value="Unassembled WGS sequence"/>
</dbReference>
<dbReference type="PANTHER" id="PTHR43143:SF1">
    <property type="entry name" value="SERINE_THREONINE-PROTEIN PHOSPHATASE CPPED1"/>
    <property type="match status" value="1"/>
</dbReference>
<dbReference type="AlphaFoldDB" id="A0A3A6TYS3"/>
<feature type="chain" id="PRO_5017377285" description="Calcineurin-like phosphoesterase domain-containing protein" evidence="1">
    <location>
        <begin position="21"/>
        <end position="419"/>
    </location>
</feature>
<name>A0A3A6TYS3_9GAMM</name>
<accession>A0A3A6TYS3</accession>
<gene>
    <name evidence="2" type="ORF">D5R81_06850</name>
</gene>
<evidence type="ECO:0000256" key="1">
    <source>
        <dbReference type="SAM" id="SignalP"/>
    </source>
</evidence>
<dbReference type="InterPro" id="IPR029052">
    <property type="entry name" value="Metallo-depent_PP-like"/>
</dbReference>
<dbReference type="PANTHER" id="PTHR43143">
    <property type="entry name" value="METALLOPHOSPHOESTERASE, CALCINEURIN SUPERFAMILY"/>
    <property type="match status" value="1"/>
</dbReference>
<dbReference type="SUPFAM" id="SSF56300">
    <property type="entry name" value="Metallo-dependent phosphatases"/>
    <property type="match status" value="1"/>
</dbReference>
<evidence type="ECO:0000313" key="2">
    <source>
        <dbReference type="EMBL" id="RJY18090.1"/>
    </source>
</evidence>
<dbReference type="EMBL" id="QYYH01000032">
    <property type="protein sequence ID" value="RJY18090.1"/>
    <property type="molecule type" value="Genomic_DNA"/>
</dbReference>
<sequence length="419" mass="49128">MKALHLSFILLVGHINFVLAENHSECVQVFKQINYQSKYKQFCITDERPELYTFNDTEPSKIASIIIPKNRAARLCVRNNSDGDKLCQTFLESQTHLPEKFQQRVIELNVFKFMPNDFYMAIDADTQYPWACGPNLEDCDDEIRAQLDNKIRVQSINDLNNKLKGKLAGLITNGDLTAFGHDWQLEKFQKFYERDLQVNNYPGLGNHDYSNNVNDCYENNCAERMIHYLIDKIQNIPANSDFRISGTYYKFPSFRKDYVGSFGYSWDIGNVHFVQLNYHPTYETEWSVWNFGHARRDYFYIRSSLNWLEQDLTNAEEQGKAIILNFHSLDFIKNSDFQYILKKHLHQVAAIFAGHYHTYNGLYRIIVNGMYLPVFLSASAYRRKYLLVHFQGDHFSIQSVWNNDDGSYKLVDDLGIYLL</sequence>
<dbReference type="RefSeq" id="WP_121852914.1">
    <property type="nucleotide sequence ID" value="NZ_CP037952.1"/>
</dbReference>
<dbReference type="Gene3D" id="3.60.21.10">
    <property type="match status" value="1"/>
</dbReference>
<protein>
    <recommendedName>
        <fullName evidence="4">Calcineurin-like phosphoesterase domain-containing protein</fullName>
    </recommendedName>
</protein>
<organism evidence="2 3">
    <name type="scientific">Parashewanella spongiae</name>
    <dbReference type="NCBI Taxonomy" id="342950"/>
    <lineage>
        <taxon>Bacteria</taxon>
        <taxon>Pseudomonadati</taxon>
        <taxon>Pseudomonadota</taxon>
        <taxon>Gammaproteobacteria</taxon>
        <taxon>Alteromonadales</taxon>
        <taxon>Shewanellaceae</taxon>
        <taxon>Parashewanella</taxon>
    </lineage>
</organism>
<evidence type="ECO:0000313" key="3">
    <source>
        <dbReference type="Proteomes" id="UP000273022"/>
    </source>
</evidence>
<reference evidence="2 3" key="1">
    <citation type="submission" date="2018-09" db="EMBL/GenBank/DDBJ databases">
        <title>Phylogeny of the Shewanellaceae, and recommendation for two new genera, Pseudoshewanella and Parashewanella.</title>
        <authorList>
            <person name="Wang G."/>
        </authorList>
    </citation>
    <scope>NUCLEOTIDE SEQUENCE [LARGE SCALE GENOMIC DNA]</scope>
    <source>
        <strain evidence="2 3">KCTC 22492</strain>
    </source>
</reference>
<dbReference type="InterPro" id="IPR051918">
    <property type="entry name" value="STPP_CPPED1"/>
</dbReference>
<keyword evidence="1" id="KW-0732">Signal</keyword>
<comment type="caution">
    <text evidence="2">The sequence shown here is derived from an EMBL/GenBank/DDBJ whole genome shotgun (WGS) entry which is preliminary data.</text>
</comment>
<feature type="signal peptide" evidence="1">
    <location>
        <begin position="1"/>
        <end position="20"/>
    </location>
</feature>
<proteinExistence type="predicted"/>
<evidence type="ECO:0008006" key="4">
    <source>
        <dbReference type="Google" id="ProtNLM"/>
    </source>
</evidence>
<keyword evidence="3" id="KW-1185">Reference proteome</keyword>
<dbReference type="OrthoDB" id="5800414at2"/>